<evidence type="ECO:0000256" key="1">
    <source>
        <dbReference type="SAM" id="Phobius"/>
    </source>
</evidence>
<comment type="caution">
    <text evidence="2">The sequence shown here is derived from an EMBL/GenBank/DDBJ whole genome shotgun (WGS) entry which is preliminary data.</text>
</comment>
<name>A0AAV6PM25_SOLSE</name>
<evidence type="ECO:0000313" key="2">
    <source>
        <dbReference type="EMBL" id="KAG7471452.1"/>
    </source>
</evidence>
<evidence type="ECO:0000313" key="3">
    <source>
        <dbReference type="Proteomes" id="UP000693946"/>
    </source>
</evidence>
<keyword evidence="3" id="KW-1185">Reference proteome</keyword>
<organism evidence="2 3">
    <name type="scientific">Solea senegalensis</name>
    <name type="common">Senegalese sole</name>
    <dbReference type="NCBI Taxonomy" id="28829"/>
    <lineage>
        <taxon>Eukaryota</taxon>
        <taxon>Metazoa</taxon>
        <taxon>Chordata</taxon>
        <taxon>Craniata</taxon>
        <taxon>Vertebrata</taxon>
        <taxon>Euteleostomi</taxon>
        <taxon>Actinopterygii</taxon>
        <taxon>Neopterygii</taxon>
        <taxon>Teleostei</taxon>
        <taxon>Neoteleostei</taxon>
        <taxon>Acanthomorphata</taxon>
        <taxon>Carangaria</taxon>
        <taxon>Pleuronectiformes</taxon>
        <taxon>Pleuronectoidei</taxon>
        <taxon>Soleidae</taxon>
        <taxon>Solea</taxon>
    </lineage>
</organism>
<keyword evidence="1" id="KW-1133">Transmembrane helix</keyword>
<dbReference type="AlphaFoldDB" id="A0AAV6PM25"/>
<sequence>MINNPKPFRCLELENQLISLSDYTSQNATSGRSEKHCTYYVVAALVLAVCFDIHGLSAHQEGFSEWLISAKLRWY</sequence>
<keyword evidence="1" id="KW-0472">Membrane</keyword>
<protein>
    <submittedName>
        <fullName evidence="2">Uncharacterized protein</fullName>
    </submittedName>
</protein>
<keyword evidence="1" id="KW-0812">Transmembrane</keyword>
<reference evidence="2 3" key="1">
    <citation type="journal article" date="2021" name="Sci. Rep.">
        <title>Chromosome anchoring in Senegalese sole (Solea senegalensis) reveals sex-associated markers and genome rearrangements in flatfish.</title>
        <authorList>
            <person name="Guerrero-Cozar I."/>
            <person name="Gomez-Garrido J."/>
            <person name="Berbel C."/>
            <person name="Martinez-Blanch J.F."/>
            <person name="Alioto T."/>
            <person name="Claros M.G."/>
            <person name="Gagnaire P.A."/>
            <person name="Manchado M."/>
        </authorList>
    </citation>
    <scope>NUCLEOTIDE SEQUENCE [LARGE SCALE GENOMIC DNA]</scope>
    <source>
        <strain evidence="2">Sse05_10M</strain>
    </source>
</reference>
<feature type="transmembrane region" description="Helical" evidence="1">
    <location>
        <begin position="37"/>
        <end position="57"/>
    </location>
</feature>
<gene>
    <name evidence="2" type="ORF">JOB18_026329</name>
</gene>
<accession>A0AAV6PM25</accession>
<proteinExistence type="predicted"/>
<dbReference type="Proteomes" id="UP000693946">
    <property type="component" value="Unassembled WGS sequence"/>
</dbReference>
<dbReference type="EMBL" id="JAGKHQ010000209">
    <property type="protein sequence ID" value="KAG7471452.1"/>
    <property type="molecule type" value="Genomic_DNA"/>
</dbReference>